<dbReference type="PANTHER" id="PTHR21017:SF17">
    <property type="entry name" value="PROTEIN NIPSNAP"/>
    <property type="match status" value="1"/>
</dbReference>
<dbReference type="SUPFAM" id="SSF54909">
    <property type="entry name" value="Dimeric alpha+beta barrel"/>
    <property type="match status" value="2"/>
</dbReference>
<dbReference type="PANTHER" id="PTHR21017">
    <property type="entry name" value="NIPSNAP-RELATED"/>
    <property type="match status" value="1"/>
</dbReference>
<dbReference type="GO" id="GO:0005739">
    <property type="term" value="C:mitochondrion"/>
    <property type="evidence" value="ECO:0007669"/>
    <property type="project" value="TreeGrafter"/>
</dbReference>
<dbReference type="Gene3D" id="3.30.70.100">
    <property type="match status" value="2"/>
</dbReference>
<dbReference type="InterPro" id="IPR051557">
    <property type="entry name" value="NipSnap_domain"/>
</dbReference>
<feature type="domain" description="NIPSNAP" evidence="2">
    <location>
        <begin position="156"/>
        <end position="259"/>
    </location>
</feature>
<protein>
    <recommendedName>
        <fullName evidence="2">NIPSNAP domain-containing protein</fullName>
    </recommendedName>
</protein>
<reference evidence="3" key="1">
    <citation type="submission" date="2021-01" db="EMBL/GenBank/DDBJ databases">
        <authorList>
            <person name="Corre E."/>
            <person name="Pelletier E."/>
            <person name="Niang G."/>
            <person name="Scheremetjew M."/>
            <person name="Finn R."/>
            <person name="Kale V."/>
            <person name="Holt S."/>
            <person name="Cochrane G."/>
            <person name="Meng A."/>
            <person name="Brown T."/>
            <person name="Cohen L."/>
        </authorList>
    </citation>
    <scope>NUCLEOTIDE SEQUENCE</scope>
    <source>
        <strain evidence="3">CCMP1320</strain>
    </source>
</reference>
<accession>A0A7S3R5R3</accession>
<dbReference type="AlphaFoldDB" id="A0A7S3R5R3"/>
<gene>
    <name evidence="3" type="ORF">DTER00134_LOCUS17975</name>
</gene>
<name>A0A7S3R5R3_DUNTE</name>
<dbReference type="GO" id="GO:0000423">
    <property type="term" value="P:mitophagy"/>
    <property type="evidence" value="ECO:0007669"/>
    <property type="project" value="UniProtKB-ARBA"/>
</dbReference>
<organism evidence="3">
    <name type="scientific">Dunaliella tertiolecta</name>
    <name type="common">Green alga</name>
    <dbReference type="NCBI Taxonomy" id="3047"/>
    <lineage>
        <taxon>Eukaryota</taxon>
        <taxon>Viridiplantae</taxon>
        <taxon>Chlorophyta</taxon>
        <taxon>core chlorophytes</taxon>
        <taxon>Chlorophyceae</taxon>
        <taxon>CS clade</taxon>
        <taxon>Chlamydomonadales</taxon>
        <taxon>Dunaliellaceae</taxon>
        <taxon>Dunaliella</taxon>
    </lineage>
</organism>
<evidence type="ECO:0000259" key="2">
    <source>
        <dbReference type="Pfam" id="PF07978"/>
    </source>
</evidence>
<proteinExistence type="inferred from homology"/>
<feature type="domain" description="NIPSNAP" evidence="2">
    <location>
        <begin position="33"/>
        <end position="124"/>
    </location>
</feature>
<dbReference type="InterPro" id="IPR012577">
    <property type="entry name" value="NIPSNAP"/>
</dbReference>
<comment type="similarity">
    <text evidence="1">Belongs to the NipSnap family.</text>
</comment>
<dbReference type="EMBL" id="HBIP01029735">
    <property type="protein sequence ID" value="CAE0502902.1"/>
    <property type="molecule type" value="Transcribed_RNA"/>
</dbReference>
<evidence type="ECO:0000313" key="3">
    <source>
        <dbReference type="EMBL" id="CAE0502902.1"/>
    </source>
</evidence>
<dbReference type="Pfam" id="PF07978">
    <property type="entry name" value="NIPSNAP"/>
    <property type="match status" value="2"/>
</dbReference>
<sequence>MIMQASLSPFKRLAPACSQALASFSSSSAPGFVEVREYVLKPEGVTDYLRLTEEYADVRKELLPFLGMFSCDIGALNKVTHFYSYKDYDERDQVRARVAQDARWKRYVNEGRKHVVHQTSKIMMEALPIYQALNLPSTTHFQTPPRLSDAAPKVMYEMRNYQLHPGYGSVPKLIDAFAKGLPAKLEADPGNGNLAFFGYVDVGTLNNVVELWRYESAQACIRARQASRTVPAWRETIGAVTPGVQHFTSEFLRPLPLSKWQ</sequence>
<evidence type="ECO:0000256" key="1">
    <source>
        <dbReference type="ARBA" id="ARBA00005291"/>
    </source>
</evidence>
<dbReference type="InterPro" id="IPR011008">
    <property type="entry name" value="Dimeric_a/b-barrel"/>
</dbReference>